<evidence type="ECO:0000256" key="3">
    <source>
        <dbReference type="ARBA" id="ARBA00021315"/>
    </source>
</evidence>
<evidence type="ECO:0000313" key="11">
    <source>
        <dbReference type="EMBL" id="KXU35170.1"/>
    </source>
</evidence>
<keyword evidence="12" id="KW-1185">Reference proteome</keyword>
<dbReference type="Pfam" id="PF02463">
    <property type="entry name" value="SMC_N"/>
    <property type="match status" value="1"/>
</dbReference>
<evidence type="ECO:0000256" key="6">
    <source>
        <dbReference type="ARBA" id="ARBA00022840"/>
    </source>
</evidence>
<evidence type="ECO:0000256" key="1">
    <source>
        <dbReference type="ARBA" id="ARBA00003618"/>
    </source>
</evidence>
<dbReference type="InterPro" id="IPR027417">
    <property type="entry name" value="P-loop_NTPase"/>
</dbReference>
<dbReference type="PANTHER" id="PTHR11059">
    <property type="entry name" value="DNA REPAIR PROTEIN RECN"/>
    <property type="match status" value="1"/>
</dbReference>
<dbReference type="OrthoDB" id="9806954at2"/>
<dbReference type="GO" id="GO:0043590">
    <property type="term" value="C:bacterial nucleoid"/>
    <property type="evidence" value="ECO:0007669"/>
    <property type="project" value="TreeGrafter"/>
</dbReference>
<accession>A0A139SKZ5</accession>
<evidence type="ECO:0000256" key="8">
    <source>
        <dbReference type="ARBA" id="ARBA00033408"/>
    </source>
</evidence>
<keyword evidence="4" id="KW-0547">Nucleotide-binding</keyword>
<proteinExistence type="inferred from homology"/>
<dbReference type="GO" id="GO:0005524">
    <property type="term" value="F:ATP binding"/>
    <property type="evidence" value="ECO:0007669"/>
    <property type="project" value="UniProtKB-KW"/>
</dbReference>
<dbReference type="NCBIfam" id="TIGR00634">
    <property type="entry name" value="recN"/>
    <property type="match status" value="1"/>
</dbReference>
<keyword evidence="7 9" id="KW-0234">DNA repair</keyword>
<keyword evidence="6" id="KW-0067">ATP-binding</keyword>
<dbReference type="PIRSF" id="PIRSF003128">
    <property type="entry name" value="RecN"/>
    <property type="match status" value="1"/>
</dbReference>
<gene>
    <name evidence="11" type="ORF">AXK11_06830</name>
</gene>
<protein>
    <recommendedName>
        <fullName evidence="3 9">DNA repair protein RecN</fullName>
    </recommendedName>
    <alternativeName>
        <fullName evidence="8 9">Recombination protein N</fullName>
    </alternativeName>
</protein>
<dbReference type="InterPro" id="IPR003395">
    <property type="entry name" value="RecF/RecN/SMC_N"/>
</dbReference>
<dbReference type="Gene3D" id="3.40.50.300">
    <property type="entry name" value="P-loop containing nucleotide triphosphate hydrolases"/>
    <property type="match status" value="2"/>
</dbReference>
<dbReference type="PANTHER" id="PTHR11059:SF0">
    <property type="entry name" value="DNA REPAIR PROTEIN RECN"/>
    <property type="match status" value="1"/>
</dbReference>
<reference evidence="12" key="1">
    <citation type="submission" date="2016-02" db="EMBL/GenBank/DDBJ databases">
        <authorList>
            <person name="Sanders J.G."/>
            <person name="Lin J.Y."/>
            <person name="Wertz J.T."/>
            <person name="Russell J.A."/>
            <person name="Moreau C.S."/>
            <person name="Powell S."/>
        </authorList>
    </citation>
    <scope>NUCLEOTIDE SEQUENCE [LARGE SCALE GENOMIC DNA]</scope>
    <source>
        <strain evidence="12">CAG34</strain>
    </source>
</reference>
<evidence type="ECO:0000259" key="10">
    <source>
        <dbReference type="Pfam" id="PF02463"/>
    </source>
</evidence>
<dbReference type="STRING" id="1548207.AXK11_06830"/>
<dbReference type="SUPFAM" id="SSF52540">
    <property type="entry name" value="P-loop containing nucleoside triphosphate hydrolases"/>
    <property type="match status" value="1"/>
</dbReference>
<evidence type="ECO:0000256" key="5">
    <source>
        <dbReference type="ARBA" id="ARBA00022763"/>
    </source>
</evidence>
<name>A0A139SKZ5_9BACT</name>
<dbReference type="EMBL" id="LSZQ01000052">
    <property type="protein sequence ID" value="KXU35170.1"/>
    <property type="molecule type" value="Genomic_DNA"/>
</dbReference>
<organism evidence="11 12">
    <name type="scientific">Cephaloticoccus primus</name>
    <dbReference type="NCBI Taxonomy" id="1548207"/>
    <lineage>
        <taxon>Bacteria</taxon>
        <taxon>Pseudomonadati</taxon>
        <taxon>Verrucomicrobiota</taxon>
        <taxon>Opitutia</taxon>
        <taxon>Opitutales</taxon>
        <taxon>Opitutaceae</taxon>
        <taxon>Cephaloticoccus</taxon>
    </lineage>
</organism>
<evidence type="ECO:0000313" key="12">
    <source>
        <dbReference type="Proteomes" id="UP000070058"/>
    </source>
</evidence>
<dbReference type="CDD" id="cd03241">
    <property type="entry name" value="ABC_RecN"/>
    <property type="match status" value="1"/>
</dbReference>
<dbReference type="AlphaFoldDB" id="A0A139SKZ5"/>
<dbReference type="GO" id="GO:0006310">
    <property type="term" value="P:DNA recombination"/>
    <property type="evidence" value="ECO:0007669"/>
    <property type="project" value="InterPro"/>
</dbReference>
<evidence type="ECO:0000256" key="7">
    <source>
        <dbReference type="ARBA" id="ARBA00023204"/>
    </source>
</evidence>
<evidence type="ECO:0000256" key="4">
    <source>
        <dbReference type="ARBA" id="ARBA00022741"/>
    </source>
</evidence>
<comment type="function">
    <text evidence="1 9">May be involved in recombinational repair of damaged DNA.</text>
</comment>
<keyword evidence="5 9" id="KW-0227">DNA damage</keyword>
<comment type="caution">
    <text evidence="11">The sequence shown here is derived from an EMBL/GenBank/DDBJ whole genome shotgun (WGS) entry which is preliminary data.</text>
</comment>
<evidence type="ECO:0000256" key="9">
    <source>
        <dbReference type="PIRNR" id="PIRNR003128"/>
    </source>
</evidence>
<sequence length="555" mass="59787">MLQSLRVRNLALLEEVELEFEAGFTAVTGETGAGKSILLGALSLLAGQRADKTMIRQGADALEVEASLYFADSARVDALLDELALPRCEEGVLILRRSLPREKAPKISVNGSLATLAALAQLGELWVDFHGPSEPRRLLKPGCQLELLDLYGRCAPALESYQARYREWLAAEAAVARLQNETRLAPAQLEYLQAQLARMEALDLSEDALAALERDFTRMSQVQALTELAARLVEGLAGEEGIESRLAQVQGDARRLGELDPASAPLAERVSSAGLELADVASEARALLETLQIDPQEVATLEENMSAWMELKRRHGGDLAAVLAAREEMRRQLDEQGDIEGALLRAEKASAAALREAQAAAAALRAQREKAATALASVAGQAIAQLGFAKSEFQIRLVPQERLGPQGDCAVEFLFSPNVGEDALPLNRIASSGELARVMLALKTLLADLDRVPLLVFDEIDANVGGEIGSIVGQKMAQIARSHQVLCLTHFPQVAAQARCHLLVEKDQSQSRAVVTIRPIEAERSARLGELARMLGDRNAASALAHAEELLGEAL</sequence>
<comment type="similarity">
    <text evidence="2 9">Belongs to the RecN family.</text>
</comment>
<dbReference type="Proteomes" id="UP000070058">
    <property type="component" value="Unassembled WGS sequence"/>
</dbReference>
<evidence type="ECO:0000256" key="2">
    <source>
        <dbReference type="ARBA" id="ARBA00009441"/>
    </source>
</evidence>
<feature type="domain" description="RecF/RecN/SMC N-terminal" evidence="10">
    <location>
        <begin position="2"/>
        <end position="506"/>
    </location>
</feature>
<dbReference type="GO" id="GO:0009432">
    <property type="term" value="P:SOS response"/>
    <property type="evidence" value="ECO:0007669"/>
    <property type="project" value="TreeGrafter"/>
</dbReference>
<dbReference type="GO" id="GO:0006281">
    <property type="term" value="P:DNA repair"/>
    <property type="evidence" value="ECO:0007669"/>
    <property type="project" value="UniProtKB-KW"/>
</dbReference>
<dbReference type="InterPro" id="IPR004604">
    <property type="entry name" value="DNA_recomb/repair_RecN"/>
</dbReference>